<evidence type="ECO:0000256" key="4">
    <source>
        <dbReference type="ARBA" id="ARBA00023015"/>
    </source>
</evidence>
<keyword evidence="1 9" id="KW-0479">Metal-binding</keyword>
<evidence type="ECO:0000256" key="8">
    <source>
        <dbReference type="PROSITE-ProRule" id="PRU00071"/>
    </source>
</evidence>
<proteinExistence type="predicted"/>
<comment type="function">
    <text evidence="9">Transcription factor that binds specifically to a 5'-AA[AG]G-3' consensus core sequence.</text>
</comment>
<evidence type="ECO:0000259" key="11">
    <source>
        <dbReference type="PROSITE" id="PS50884"/>
    </source>
</evidence>
<dbReference type="Proteomes" id="UP001152561">
    <property type="component" value="Unassembled WGS sequence"/>
</dbReference>
<evidence type="ECO:0000313" key="13">
    <source>
        <dbReference type="Proteomes" id="UP001152561"/>
    </source>
</evidence>
<evidence type="ECO:0000313" key="12">
    <source>
        <dbReference type="EMBL" id="KAJ8553142.1"/>
    </source>
</evidence>
<feature type="region of interest" description="Disordered" evidence="10">
    <location>
        <begin position="94"/>
        <end position="119"/>
    </location>
</feature>
<protein>
    <recommendedName>
        <fullName evidence="9">Dof zinc finger protein</fullName>
    </recommendedName>
</protein>
<keyword evidence="6 9" id="KW-0804">Transcription</keyword>
<accession>A0A9Q1MAD5</accession>
<organism evidence="12 13">
    <name type="scientific">Anisodus acutangulus</name>
    <dbReference type="NCBI Taxonomy" id="402998"/>
    <lineage>
        <taxon>Eukaryota</taxon>
        <taxon>Viridiplantae</taxon>
        <taxon>Streptophyta</taxon>
        <taxon>Embryophyta</taxon>
        <taxon>Tracheophyta</taxon>
        <taxon>Spermatophyta</taxon>
        <taxon>Magnoliopsida</taxon>
        <taxon>eudicotyledons</taxon>
        <taxon>Gunneridae</taxon>
        <taxon>Pentapetalae</taxon>
        <taxon>asterids</taxon>
        <taxon>lamiids</taxon>
        <taxon>Solanales</taxon>
        <taxon>Solanaceae</taxon>
        <taxon>Solanoideae</taxon>
        <taxon>Hyoscyameae</taxon>
        <taxon>Anisodus</taxon>
    </lineage>
</organism>
<dbReference type="AlphaFoldDB" id="A0A9Q1MAD5"/>
<dbReference type="PROSITE" id="PS50884">
    <property type="entry name" value="ZF_DOF_2"/>
    <property type="match status" value="1"/>
</dbReference>
<dbReference type="Pfam" id="PF02701">
    <property type="entry name" value="Zn_ribbon_Dof"/>
    <property type="match status" value="1"/>
</dbReference>
<evidence type="ECO:0000256" key="5">
    <source>
        <dbReference type="ARBA" id="ARBA00023125"/>
    </source>
</evidence>
<dbReference type="EMBL" id="JAJAGQ010000009">
    <property type="protein sequence ID" value="KAJ8553142.1"/>
    <property type="molecule type" value="Genomic_DNA"/>
</dbReference>
<comment type="subcellular location">
    <subcellularLocation>
        <location evidence="8 9">Nucleus</location>
    </subcellularLocation>
</comment>
<dbReference type="PANTHER" id="PTHR31992">
    <property type="entry name" value="DOF ZINC FINGER PROTEIN DOF1.4-RELATED"/>
    <property type="match status" value="1"/>
</dbReference>
<dbReference type="GO" id="GO:0008270">
    <property type="term" value="F:zinc ion binding"/>
    <property type="evidence" value="ECO:0007669"/>
    <property type="project" value="UniProtKB-KW"/>
</dbReference>
<dbReference type="GO" id="GO:0003700">
    <property type="term" value="F:DNA-binding transcription factor activity"/>
    <property type="evidence" value="ECO:0007669"/>
    <property type="project" value="UniProtKB-UniRule"/>
</dbReference>
<gene>
    <name evidence="12" type="ORF">K7X08_020535</name>
</gene>
<feature type="domain" description="Dof-type" evidence="11">
    <location>
        <begin position="44"/>
        <end position="98"/>
    </location>
</feature>
<dbReference type="GO" id="GO:0003677">
    <property type="term" value="F:DNA binding"/>
    <property type="evidence" value="ECO:0007669"/>
    <property type="project" value="UniProtKB-UniRule"/>
</dbReference>
<reference evidence="13" key="1">
    <citation type="journal article" date="2023" name="Proc. Natl. Acad. Sci. U.S.A.">
        <title>Genomic and structural basis for evolution of tropane alkaloid biosynthesis.</title>
        <authorList>
            <person name="Wanga Y.-J."/>
            <person name="Taina T."/>
            <person name="Yua J.-Y."/>
            <person name="Lia J."/>
            <person name="Xua B."/>
            <person name="Chenc J."/>
            <person name="D'Auriad J.C."/>
            <person name="Huanga J.-P."/>
            <person name="Huanga S.-X."/>
        </authorList>
    </citation>
    <scope>NUCLEOTIDE SEQUENCE [LARGE SCALE GENOMIC DNA]</scope>
    <source>
        <strain evidence="13">cv. KIB-2019</strain>
    </source>
</reference>
<comment type="caution">
    <text evidence="12">The sequence shown here is derived from an EMBL/GenBank/DDBJ whole genome shotgun (WGS) entry which is preliminary data.</text>
</comment>
<dbReference type="InterPro" id="IPR003851">
    <property type="entry name" value="Znf_Dof"/>
</dbReference>
<name>A0A9Q1MAD5_9SOLA</name>
<dbReference type="PANTHER" id="PTHR31992:SF285">
    <property type="entry name" value="DOF ZINC FINGER PROTEIN DOF4.6"/>
    <property type="match status" value="1"/>
</dbReference>
<evidence type="ECO:0000256" key="10">
    <source>
        <dbReference type="SAM" id="MobiDB-lite"/>
    </source>
</evidence>
<keyword evidence="7 8" id="KW-0539">Nucleus</keyword>
<evidence type="ECO:0000256" key="1">
    <source>
        <dbReference type="ARBA" id="ARBA00022723"/>
    </source>
</evidence>
<keyword evidence="5 8" id="KW-0238">DNA-binding</keyword>
<evidence type="ECO:0000256" key="2">
    <source>
        <dbReference type="ARBA" id="ARBA00022771"/>
    </source>
</evidence>
<evidence type="ECO:0000256" key="9">
    <source>
        <dbReference type="RuleBase" id="RU369094"/>
    </source>
</evidence>
<evidence type="ECO:0000256" key="6">
    <source>
        <dbReference type="ARBA" id="ARBA00023163"/>
    </source>
</evidence>
<evidence type="ECO:0000256" key="3">
    <source>
        <dbReference type="ARBA" id="ARBA00022833"/>
    </source>
</evidence>
<dbReference type="GO" id="GO:0005634">
    <property type="term" value="C:nucleus"/>
    <property type="evidence" value="ECO:0007669"/>
    <property type="project" value="UniProtKB-SubCell"/>
</dbReference>
<keyword evidence="4 9" id="KW-0805">Transcription regulation</keyword>
<keyword evidence="3 9" id="KW-0862">Zinc</keyword>
<evidence type="ECO:0000256" key="7">
    <source>
        <dbReference type="ARBA" id="ARBA00023242"/>
    </source>
</evidence>
<dbReference type="InterPro" id="IPR045174">
    <property type="entry name" value="Dof"/>
</dbReference>
<keyword evidence="2 8" id="KW-0863">Zinc-finger</keyword>
<dbReference type="PROSITE" id="PS01361">
    <property type="entry name" value="ZF_DOF_1"/>
    <property type="match status" value="1"/>
</dbReference>
<keyword evidence="13" id="KW-1185">Reference proteome</keyword>
<dbReference type="OrthoDB" id="1927254at2759"/>
<sequence length="251" mass="27825">MDTSQWPQEIVGKPMEDIVPTNANIITTRKIRPHPQQQKDQALKNCPRCNSTNTKFCYYNNYSLSQPRFFCKTCRRYWTDGGSLRNIPVGGVSKKSKKSSNIMKNNSVSPKVQDPPNKGVQDLNLDFSSDFKIISELIQVPNNSFMSMLPISDPNSSIYSSINLFSSLDHGLIGSSTSGGYDCNNIQDLQESSTATTSGRILFPFEDLKQVSNTCATDEQNRDQPATGESTGYWNAILGGNNGDLGIDVWT</sequence>